<keyword evidence="2 5" id="KW-0175">Coiled coil</keyword>
<comment type="similarity">
    <text evidence="1">Belongs to the LCA5 family.</text>
</comment>
<organism evidence="8 9">
    <name type="scientific">Champsocephalus gunnari</name>
    <name type="common">Mackerel icefish</name>
    <dbReference type="NCBI Taxonomy" id="52237"/>
    <lineage>
        <taxon>Eukaryota</taxon>
        <taxon>Metazoa</taxon>
        <taxon>Chordata</taxon>
        <taxon>Craniata</taxon>
        <taxon>Vertebrata</taxon>
        <taxon>Euteleostomi</taxon>
        <taxon>Actinopterygii</taxon>
        <taxon>Neopterygii</taxon>
        <taxon>Teleostei</taxon>
        <taxon>Neoteleostei</taxon>
        <taxon>Acanthomorphata</taxon>
        <taxon>Eupercaria</taxon>
        <taxon>Perciformes</taxon>
        <taxon>Notothenioidei</taxon>
        <taxon>Channichthyidae</taxon>
        <taxon>Champsocephalus</taxon>
    </lineage>
</organism>
<feature type="domain" description="Lebercilin" evidence="7">
    <location>
        <begin position="91"/>
        <end position="280"/>
    </location>
</feature>
<dbReference type="PANTHER" id="PTHR16650">
    <property type="entry name" value="C21ORF13-RELATED"/>
    <property type="match status" value="1"/>
</dbReference>
<evidence type="ECO:0000256" key="6">
    <source>
        <dbReference type="SAM" id="MobiDB-lite"/>
    </source>
</evidence>
<evidence type="ECO:0000256" key="2">
    <source>
        <dbReference type="ARBA" id="ARBA00023054"/>
    </source>
</evidence>
<comment type="caution">
    <text evidence="8">The sequence shown here is derived from an EMBL/GenBank/DDBJ whole genome shotgun (WGS) entry which is preliminary data.</text>
</comment>
<evidence type="ECO:0000256" key="1">
    <source>
        <dbReference type="ARBA" id="ARBA00010229"/>
    </source>
</evidence>
<evidence type="ECO:0000256" key="4">
    <source>
        <dbReference type="ARBA" id="ARBA00041402"/>
    </source>
</evidence>
<dbReference type="Proteomes" id="UP001331515">
    <property type="component" value="Unassembled WGS sequence"/>
</dbReference>
<feature type="region of interest" description="Disordered" evidence="6">
    <location>
        <begin position="354"/>
        <end position="427"/>
    </location>
</feature>
<sequence length="513" mass="57827">MMCVRQQSLMQQVLLALREEGDGDALSCSTGCEEKADSLTLTYKTQEVKTSNEHRRQKGNKEPQKQKTNQNANRHVLKLPPIKTAQVLQPRIQSASSTCIRDLKSRVVDLQQQLSAAGTETRLLKSLLHRHTVALQHFQDSESSISQILAKHSNEARVLQHLLSETRACRDSLARQLQSTEINLRSTKASLQHLQLLNQDHSLLPREELSLRLDRASAQLESKDRRIQDLEKNLELSQASFNRQIFAEQRKINEAKKITGYLQEQIYHLNKEIQDRERELETHNIYSQRFLKGSPKKGSKSKMVQTDPLVRLSSAAGTLLELKYTEKQGPYNPVEESLAIDNPETSLSADLTLEENHPEETETCAENQKSERSANLTLEENQPEECADEQSSADEGKEYLSEGDYAEEEEALEAPEASAEERKTEETSYILEKSLNANGGDRQGYTLPKIRSSYTFKQTIENMHIGKPAYSIFSAYQSPMKMETETLSGEGSPELCLSAGKSRKGVAGSPQDK</sequence>
<gene>
    <name evidence="8" type="ORF">CgunFtcFv8_010358</name>
</gene>
<dbReference type="AlphaFoldDB" id="A0AAN8DVT2"/>
<feature type="compositionally biased region" description="Basic and acidic residues" evidence="6">
    <location>
        <begin position="47"/>
        <end position="65"/>
    </location>
</feature>
<feature type="coiled-coil region" evidence="5">
    <location>
        <begin position="206"/>
        <end position="240"/>
    </location>
</feature>
<dbReference type="PANTHER" id="PTHR16650:SF9">
    <property type="entry name" value="LEBERCILIN-LIKE PROTEIN"/>
    <property type="match status" value="1"/>
</dbReference>
<evidence type="ECO:0000259" key="7">
    <source>
        <dbReference type="Pfam" id="PF15619"/>
    </source>
</evidence>
<dbReference type="InterPro" id="IPR026188">
    <property type="entry name" value="Lebercilin-like"/>
</dbReference>
<evidence type="ECO:0000256" key="3">
    <source>
        <dbReference type="ARBA" id="ARBA00041189"/>
    </source>
</evidence>
<accession>A0AAN8DVT2</accession>
<evidence type="ECO:0000313" key="8">
    <source>
        <dbReference type="EMBL" id="KAK5929095.1"/>
    </source>
</evidence>
<name>A0AAN8DVT2_CHAGU</name>
<dbReference type="InterPro" id="IPR028933">
    <property type="entry name" value="Lebercilin_dom"/>
</dbReference>
<reference evidence="8 9" key="1">
    <citation type="journal article" date="2023" name="Mol. Biol. Evol.">
        <title>Genomics of Secondarily Temperate Adaptation in the Only Non-Antarctic Icefish.</title>
        <authorList>
            <person name="Rivera-Colon A.G."/>
            <person name="Rayamajhi N."/>
            <person name="Minhas B.F."/>
            <person name="Madrigal G."/>
            <person name="Bilyk K.T."/>
            <person name="Yoon V."/>
            <person name="Hune M."/>
            <person name="Gregory S."/>
            <person name="Cheng C.H.C."/>
            <person name="Catchen J.M."/>
        </authorList>
    </citation>
    <scope>NUCLEOTIDE SEQUENCE [LARGE SCALE GENOMIC DNA]</scope>
    <source>
        <tissue evidence="8">White muscle</tissue>
    </source>
</reference>
<feature type="compositionally biased region" description="Acidic residues" evidence="6">
    <location>
        <begin position="404"/>
        <end position="413"/>
    </location>
</feature>
<dbReference type="GO" id="GO:0042073">
    <property type="term" value="P:intraciliary transport"/>
    <property type="evidence" value="ECO:0007669"/>
    <property type="project" value="TreeGrafter"/>
</dbReference>
<protein>
    <recommendedName>
        <fullName evidence="3">Lebercilin-like protein</fullName>
    </recommendedName>
    <alternativeName>
        <fullName evidence="4">Leber congenital amaurosis 5-like protein</fullName>
    </alternativeName>
</protein>
<keyword evidence="9" id="KW-1185">Reference proteome</keyword>
<feature type="compositionally biased region" description="Acidic residues" evidence="6">
    <location>
        <begin position="381"/>
        <end position="392"/>
    </location>
</feature>
<feature type="region of interest" description="Disordered" evidence="6">
    <location>
        <begin position="484"/>
        <end position="513"/>
    </location>
</feature>
<proteinExistence type="inferred from homology"/>
<evidence type="ECO:0000313" key="9">
    <source>
        <dbReference type="Proteomes" id="UP001331515"/>
    </source>
</evidence>
<dbReference type="Pfam" id="PF15619">
    <property type="entry name" value="Lebercilin"/>
    <property type="match status" value="1"/>
</dbReference>
<dbReference type="GO" id="GO:0005930">
    <property type="term" value="C:axoneme"/>
    <property type="evidence" value="ECO:0007669"/>
    <property type="project" value="TreeGrafter"/>
</dbReference>
<dbReference type="EMBL" id="JAURVH010001517">
    <property type="protein sequence ID" value="KAK5929095.1"/>
    <property type="molecule type" value="Genomic_DNA"/>
</dbReference>
<evidence type="ECO:0000256" key="5">
    <source>
        <dbReference type="SAM" id="Coils"/>
    </source>
</evidence>
<feature type="region of interest" description="Disordered" evidence="6">
    <location>
        <begin position="47"/>
        <end position="75"/>
    </location>
</feature>